<sequence length="96" mass="10331">LLAANSNLPLKQLAARVMGFGMMLEISKPKTVVQAIALAPKQEPVWQVAPGEVGVIVPLMVMTVVFAVHAILREIEVMILPKILTVQQVVTPALIP</sequence>
<dbReference type="AlphaFoldDB" id="X1P939"/>
<proteinExistence type="predicted"/>
<feature type="transmembrane region" description="Helical" evidence="1">
    <location>
        <begin position="53"/>
        <end position="72"/>
    </location>
</feature>
<feature type="non-terminal residue" evidence="2">
    <location>
        <position position="1"/>
    </location>
</feature>
<keyword evidence="1" id="KW-1133">Transmembrane helix</keyword>
<keyword evidence="1" id="KW-0812">Transmembrane</keyword>
<reference evidence="2" key="1">
    <citation type="journal article" date="2014" name="Front. Microbiol.">
        <title>High frequency of phylogenetically diverse reductive dehalogenase-homologous genes in deep subseafloor sedimentary metagenomes.</title>
        <authorList>
            <person name="Kawai M."/>
            <person name="Futagami T."/>
            <person name="Toyoda A."/>
            <person name="Takaki Y."/>
            <person name="Nishi S."/>
            <person name="Hori S."/>
            <person name="Arai W."/>
            <person name="Tsubouchi T."/>
            <person name="Morono Y."/>
            <person name="Uchiyama I."/>
            <person name="Ito T."/>
            <person name="Fujiyama A."/>
            <person name="Inagaki F."/>
            <person name="Takami H."/>
        </authorList>
    </citation>
    <scope>NUCLEOTIDE SEQUENCE</scope>
    <source>
        <strain evidence="2">Expedition CK06-06</strain>
    </source>
</reference>
<name>X1P939_9ZZZZ</name>
<accession>X1P939</accession>
<organism evidence="2">
    <name type="scientific">marine sediment metagenome</name>
    <dbReference type="NCBI Taxonomy" id="412755"/>
    <lineage>
        <taxon>unclassified sequences</taxon>
        <taxon>metagenomes</taxon>
        <taxon>ecological metagenomes</taxon>
    </lineage>
</organism>
<protein>
    <submittedName>
        <fullName evidence="2">Uncharacterized protein</fullName>
    </submittedName>
</protein>
<dbReference type="EMBL" id="BARV01040315">
    <property type="protein sequence ID" value="GAI52837.1"/>
    <property type="molecule type" value="Genomic_DNA"/>
</dbReference>
<comment type="caution">
    <text evidence="2">The sequence shown here is derived from an EMBL/GenBank/DDBJ whole genome shotgun (WGS) entry which is preliminary data.</text>
</comment>
<evidence type="ECO:0000313" key="2">
    <source>
        <dbReference type="EMBL" id="GAI52837.1"/>
    </source>
</evidence>
<evidence type="ECO:0000256" key="1">
    <source>
        <dbReference type="SAM" id="Phobius"/>
    </source>
</evidence>
<gene>
    <name evidence="2" type="ORF">S06H3_61469</name>
</gene>
<keyword evidence="1" id="KW-0472">Membrane</keyword>